<evidence type="ECO:0000313" key="3">
    <source>
        <dbReference type="Proteomes" id="UP000663671"/>
    </source>
</evidence>
<protein>
    <recommendedName>
        <fullName evidence="4">Nucleoside phosphorylase domain-containing protein</fullName>
    </recommendedName>
</protein>
<dbReference type="Proteomes" id="UP000663671">
    <property type="component" value="Chromosome 2"/>
</dbReference>
<sequence length="374" mass="41234">MPPSLRHQDGMRVNQAHTGCTARPTSARLETTRPGAIRRGPMRTSSRHYPPPEPPHSLCQRCQRHQRCPSRRRHRHSTRQVIESNGFTVGWICALPIEFAVSVAMLDETYPVPPLDRDDSNTYALGRIREHKVVYACLPAGAQGMHADATAANDLQCSFLNVRFRLLVGIGGGAPALLSNDLLEDLHLGDVVVSCPGVNHGTGVVQYDFGKTITEGNFIKTRTINRQPAQIMSAVAKLNAEHLARGNSICTAHDYYSTQTTIIINLERTVNSVTHDGYSRGSRETREPVVHYGLIGSANRVMRDGITRETLRQEHGILCFDMEAAGLVDNFPCLVIRGICDYSDSHKNKRWQPYAAAAAAAYANELLNIAPPVV</sequence>
<dbReference type="PANTHER" id="PTHR46082:SF11">
    <property type="entry name" value="AAA+ ATPASE DOMAIN-CONTAINING PROTEIN-RELATED"/>
    <property type="match status" value="1"/>
</dbReference>
<dbReference type="SUPFAM" id="SSF53167">
    <property type="entry name" value="Purine and uridine phosphorylases"/>
    <property type="match status" value="1"/>
</dbReference>
<accession>A0A8A1M1C7</accession>
<dbReference type="AlphaFoldDB" id="A0A8A1M1C7"/>
<dbReference type="OrthoDB" id="4185354at2759"/>
<dbReference type="Gene3D" id="3.40.50.1580">
    <property type="entry name" value="Nucleoside phosphorylase domain"/>
    <property type="match status" value="1"/>
</dbReference>
<dbReference type="EMBL" id="CP069109">
    <property type="protein sequence ID" value="QSS58583.1"/>
    <property type="molecule type" value="Genomic_DNA"/>
</dbReference>
<dbReference type="GO" id="GO:0003824">
    <property type="term" value="F:catalytic activity"/>
    <property type="evidence" value="ECO:0007669"/>
    <property type="project" value="InterPro"/>
</dbReference>
<evidence type="ECO:0000256" key="1">
    <source>
        <dbReference type="SAM" id="MobiDB-lite"/>
    </source>
</evidence>
<dbReference type="InterPro" id="IPR053137">
    <property type="entry name" value="NLR-like"/>
</dbReference>
<reference evidence="2" key="1">
    <citation type="submission" date="2021-01" db="EMBL/GenBank/DDBJ databases">
        <title>Chromosome-level genome assembly of a human fungal pathogen reveals clustering of transcriptionally co-regulated genes.</title>
        <authorList>
            <person name="Voorhies M."/>
            <person name="Cohen S."/>
            <person name="Shea T.P."/>
            <person name="Petrus S."/>
            <person name="Munoz J.F."/>
            <person name="Poplawski S."/>
            <person name="Goldman W.E."/>
            <person name="Michael T."/>
            <person name="Cuomo C.A."/>
            <person name="Sil A."/>
            <person name="Beyhan S."/>
        </authorList>
    </citation>
    <scope>NUCLEOTIDE SEQUENCE</scope>
    <source>
        <strain evidence="2">WU24</strain>
    </source>
</reference>
<proteinExistence type="predicted"/>
<organism evidence="2 3">
    <name type="scientific">Ajellomyces capsulatus</name>
    <name type="common">Darling's disease fungus</name>
    <name type="synonym">Histoplasma capsulatum</name>
    <dbReference type="NCBI Taxonomy" id="5037"/>
    <lineage>
        <taxon>Eukaryota</taxon>
        <taxon>Fungi</taxon>
        <taxon>Dikarya</taxon>
        <taxon>Ascomycota</taxon>
        <taxon>Pezizomycotina</taxon>
        <taxon>Eurotiomycetes</taxon>
        <taxon>Eurotiomycetidae</taxon>
        <taxon>Onygenales</taxon>
        <taxon>Ajellomycetaceae</taxon>
        <taxon>Histoplasma</taxon>
    </lineage>
</organism>
<dbReference type="PANTHER" id="PTHR46082">
    <property type="entry name" value="ATP/GTP-BINDING PROTEIN-RELATED"/>
    <property type="match status" value="1"/>
</dbReference>
<evidence type="ECO:0000313" key="2">
    <source>
        <dbReference type="EMBL" id="QSS58583.1"/>
    </source>
</evidence>
<dbReference type="InterPro" id="IPR035994">
    <property type="entry name" value="Nucleoside_phosphorylase_sf"/>
</dbReference>
<name>A0A8A1M1C7_AJECA</name>
<gene>
    <name evidence="2" type="ORF">I7I51_08010</name>
</gene>
<feature type="region of interest" description="Disordered" evidence="1">
    <location>
        <begin position="36"/>
        <end position="58"/>
    </location>
</feature>
<dbReference type="VEuPathDB" id="FungiDB:I7I51_08010"/>
<evidence type="ECO:0008006" key="4">
    <source>
        <dbReference type="Google" id="ProtNLM"/>
    </source>
</evidence>
<dbReference type="GO" id="GO:0009116">
    <property type="term" value="P:nucleoside metabolic process"/>
    <property type="evidence" value="ECO:0007669"/>
    <property type="project" value="InterPro"/>
</dbReference>